<feature type="binding site" evidence="10">
    <location>
        <position position="428"/>
    </location>
    <ligand>
        <name>L-glutamate</name>
        <dbReference type="ChEBI" id="CHEBI:29985"/>
    </ligand>
</feature>
<dbReference type="PRINTS" id="PR01210">
    <property type="entry name" value="GGTRANSPTASE"/>
</dbReference>
<feature type="binding site" evidence="10">
    <location>
        <begin position="457"/>
        <end position="458"/>
    </location>
    <ligand>
        <name>L-glutamate</name>
        <dbReference type="ChEBI" id="CHEBI:29985"/>
    </ligand>
</feature>
<keyword evidence="11" id="KW-0317">Glutathione biosynthesis</keyword>
<evidence type="ECO:0000256" key="3">
    <source>
        <dbReference type="ARBA" id="ARBA00009381"/>
    </source>
</evidence>
<dbReference type="GO" id="GO:0036374">
    <property type="term" value="F:glutathione hydrolase activity"/>
    <property type="evidence" value="ECO:0007669"/>
    <property type="project" value="UniProtKB-UniRule"/>
</dbReference>
<sequence length="577" mass="60296">MLGLNIALKRSVLVACVSLSALSACGGHIDSPTQDAPTQLSAGAAATGDNFSAQVAQQILAAGGNAVDAAVATAFTLAVTYPEAGNIGGGGFMTIYMNGQPYFLDYREVAPAATSPTFFSQFSTADGKEDPQSSVQGAQAVGVPGTVMGLWTACQRFCKLPWQQLLAPAIALARNGYIPSQDSVDNYSGTIAADQGHPYPINLSEYFGGMKANQTFTQPDLAATLDRISSGGADEFYKGKTADLLVSSMTQDGGKGVISKADLASYKPVWRQPISFTWKGMTLLTAPPPSSGGVALAQLLGMKADLANTAFTGVPVNSVQYIHLSAEMMKRVFADRATYLGDPDFVSVPVAGLLDPDYIAQRAAEVNPTAISPSASVVPGKPKFHTTHFSIVDKWGNAVSNTYTLNGFFGSGVVVRGAGFVLNDEMDDFATVAGQPNALGVVGGDANAVQPGKRPLSSMSPSILLQNGKVAMVIGTPGGSHIFTSLYQVLSDVYDYNMPLADSVKNMRFHHQLPQGTVVYYEPYAPFPSSLVSELATRGYSVANSGFNTDVAAVQIVNGNPIPVSDPRGRGASVVAK</sequence>
<accession>A0A1H1KIK3</accession>
<feature type="binding site" evidence="10">
    <location>
        <position position="479"/>
    </location>
    <ligand>
        <name>L-glutamate</name>
        <dbReference type="ChEBI" id="CHEBI:29985"/>
    </ligand>
</feature>
<dbReference type="EMBL" id="FNKX01000004">
    <property type="protein sequence ID" value="SDR61605.1"/>
    <property type="molecule type" value="Genomic_DNA"/>
</dbReference>
<evidence type="ECO:0000313" key="14">
    <source>
        <dbReference type="Proteomes" id="UP000199365"/>
    </source>
</evidence>
<keyword evidence="7 11" id="KW-0012">Acyltransferase</keyword>
<dbReference type="PROSITE" id="PS00462">
    <property type="entry name" value="G_GLU_TRANSPEPTIDASE"/>
    <property type="match status" value="1"/>
</dbReference>
<comment type="pathway">
    <text evidence="11">Sulfur metabolism; glutathione metabolism.</text>
</comment>
<dbReference type="GO" id="GO:0103068">
    <property type="term" value="F:leukotriene C4 gamma-glutamyl transferase activity"/>
    <property type="evidence" value="ECO:0007669"/>
    <property type="project" value="UniProtKB-EC"/>
</dbReference>
<keyword evidence="6 11" id="KW-0865">Zymogen</keyword>
<dbReference type="InterPro" id="IPR043137">
    <property type="entry name" value="GGT_ssub_C"/>
</dbReference>
<reference evidence="14" key="1">
    <citation type="submission" date="2016-10" db="EMBL/GenBank/DDBJ databases">
        <authorList>
            <person name="Varghese N."/>
            <person name="Submissions S."/>
        </authorList>
    </citation>
    <scope>NUCLEOTIDE SEQUENCE [LARGE SCALE GENOMIC DNA]</scope>
    <source>
        <strain evidence="14">DUS833</strain>
    </source>
</reference>
<protein>
    <recommendedName>
        <fullName evidence="11">Glutathione hydrolase proenzyme</fullName>
        <ecNumber evidence="11">2.3.2.2</ecNumber>
        <ecNumber evidence="11">3.4.19.13</ecNumber>
    </recommendedName>
    <component>
        <recommendedName>
            <fullName evidence="11">Glutathione hydrolase large chain</fullName>
        </recommendedName>
    </component>
    <component>
        <recommendedName>
            <fullName evidence="11">Glutathione hydrolase small chain</fullName>
        </recommendedName>
    </component>
</protein>
<dbReference type="SUPFAM" id="SSF56235">
    <property type="entry name" value="N-terminal nucleophile aminohydrolases (Ntn hydrolases)"/>
    <property type="match status" value="1"/>
</dbReference>
<evidence type="ECO:0000256" key="12">
    <source>
        <dbReference type="SAM" id="SignalP"/>
    </source>
</evidence>
<dbReference type="InterPro" id="IPR051792">
    <property type="entry name" value="GGT_bact"/>
</dbReference>
<dbReference type="InterPro" id="IPR000101">
    <property type="entry name" value="GGT_peptidase"/>
</dbReference>
<evidence type="ECO:0000256" key="5">
    <source>
        <dbReference type="ARBA" id="ARBA00022801"/>
    </source>
</evidence>
<feature type="chain" id="PRO_5011702097" description="Glutathione hydrolase proenzyme" evidence="12">
    <location>
        <begin position="24"/>
        <end position="577"/>
    </location>
</feature>
<evidence type="ECO:0000256" key="10">
    <source>
        <dbReference type="PIRSR" id="PIRSR600101-2"/>
    </source>
</evidence>
<dbReference type="InterPro" id="IPR029055">
    <property type="entry name" value="Ntn_hydrolases_N"/>
</dbReference>
<dbReference type="Proteomes" id="UP000199365">
    <property type="component" value="Unassembled WGS sequence"/>
</dbReference>
<gene>
    <name evidence="13" type="ORF">SAMN05445850_7851</name>
</gene>
<comment type="PTM">
    <text evidence="11">Cleaved by autocatalysis into a large and a small subunit.</text>
</comment>
<evidence type="ECO:0000313" key="13">
    <source>
        <dbReference type="EMBL" id="SDR61605.1"/>
    </source>
</evidence>
<organism evidence="13 14">
    <name type="scientific">Paraburkholderia tuberum</name>
    <dbReference type="NCBI Taxonomy" id="157910"/>
    <lineage>
        <taxon>Bacteria</taxon>
        <taxon>Pseudomonadati</taxon>
        <taxon>Pseudomonadota</taxon>
        <taxon>Betaproteobacteria</taxon>
        <taxon>Burkholderiales</taxon>
        <taxon>Burkholderiaceae</taxon>
        <taxon>Paraburkholderia</taxon>
    </lineage>
</organism>
<proteinExistence type="inferred from homology"/>
<evidence type="ECO:0000256" key="2">
    <source>
        <dbReference type="ARBA" id="ARBA00001089"/>
    </source>
</evidence>
<dbReference type="PANTHER" id="PTHR43199:SF1">
    <property type="entry name" value="GLUTATHIONE HYDROLASE PROENZYME"/>
    <property type="match status" value="1"/>
</dbReference>
<dbReference type="AlphaFoldDB" id="A0A1H1KIK3"/>
<keyword evidence="5 11" id="KW-0378">Hydrolase</keyword>
<evidence type="ECO:0000256" key="6">
    <source>
        <dbReference type="ARBA" id="ARBA00023145"/>
    </source>
</evidence>
<dbReference type="STRING" id="157910.SAMN05445850_7851"/>
<keyword evidence="4 11" id="KW-0808">Transferase</keyword>
<comment type="subunit">
    <text evidence="11">This enzyme consists of two polypeptide chains, which are synthesized in precursor form from a single polypeptide.</text>
</comment>
<dbReference type="Pfam" id="PF01019">
    <property type="entry name" value="G_glu_transpept"/>
    <property type="match status" value="1"/>
</dbReference>
<feature type="active site" description="Nucleophile" evidence="9">
    <location>
        <position position="386"/>
    </location>
</feature>
<dbReference type="GO" id="GO:0006750">
    <property type="term" value="P:glutathione biosynthetic process"/>
    <property type="evidence" value="ECO:0007669"/>
    <property type="project" value="UniProtKB-KW"/>
</dbReference>
<comment type="catalytic activity">
    <reaction evidence="8 11">
        <text>an N-terminal (5-L-glutamyl)-[peptide] + an alpha-amino acid = 5-L-glutamyl amino acid + an N-terminal L-alpha-aminoacyl-[peptide]</text>
        <dbReference type="Rhea" id="RHEA:23904"/>
        <dbReference type="Rhea" id="RHEA-COMP:9780"/>
        <dbReference type="Rhea" id="RHEA-COMP:9795"/>
        <dbReference type="ChEBI" id="CHEBI:77644"/>
        <dbReference type="ChEBI" id="CHEBI:78597"/>
        <dbReference type="ChEBI" id="CHEBI:78599"/>
        <dbReference type="ChEBI" id="CHEBI:78608"/>
        <dbReference type="EC" id="2.3.2.2"/>
    </reaction>
</comment>
<evidence type="ECO:0000256" key="8">
    <source>
        <dbReference type="ARBA" id="ARBA00047417"/>
    </source>
</evidence>
<feature type="binding site" evidence="10">
    <location>
        <begin position="404"/>
        <end position="406"/>
    </location>
    <ligand>
        <name>L-glutamate</name>
        <dbReference type="ChEBI" id="CHEBI:29985"/>
    </ligand>
</feature>
<dbReference type="UniPathway" id="UPA00204"/>
<evidence type="ECO:0000256" key="7">
    <source>
        <dbReference type="ARBA" id="ARBA00023315"/>
    </source>
</evidence>
<feature type="signal peptide" evidence="12">
    <location>
        <begin position="1"/>
        <end position="23"/>
    </location>
</feature>
<evidence type="ECO:0000256" key="1">
    <source>
        <dbReference type="ARBA" id="ARBA00001049"/>
    </source>
</evidence>
<dbReference type="EC" id="3.4.19.13" evidence="11"/>
<dbReference type="EC" id="2.3.2.2" evidence="11"/>
<evidence type="ECO:0000256" key="11">
    <source>
        <dbReference type="RuleBase" id="RU368036"/>
    </source>
</evidence>
<dbReference type="PANTHER" id="PTHR43199">
    <property type="entry name" value="GLUTATHIONE HYDROLASE"/>
    <property type="match status" value="1"/>
</dbReference>
<dbReference type="Gene3D" id="3.60.20.40">
    <property type="match status" value="1"/>
</dbReference>
<comment type="catalytic activity">
    <reaction evidence="2 11">
        <text>glutathione + H2O = L-cysteinylglycine + L-glutamate</text>
        <dbReference type="Rhea" id="RHEA:28807"/>
        <dbReference type="ChEBI" id="CHEBI:15377"/>
        <dbReference type="ChEBI" id="CHEBI:29985"/>
        <dbReference type="ChEBI" id="CHEBI:57925"/>
        <dbReference type="ChEBI" id="CHEBI:61694"/>
        <dbReference type="EC" id="3.4.19.13"/>
    </reaction>
</comment>
<comment type="similarity">
    <text evidence="3 11">Belongs to the gamma-glutamyltransferase family.</text>
</comment>
<dbReference type="NCBIfam" id="TIGR00066">
    <property type="entry name" value="g_glut_trans"/>
    <property type="match status" value="1"/>
</dbReference>
<dbReference type="InterPro" id="IPR043138">
    <property type="entry name" value="GGT_lsub"/>
</dbReference>
<comment type="catalytic activity">
    <reaction evidence="1 11">
        <text>an S-substituted glutathione + H2O = an S-substituted L-cysteinylglycine + L-glutamate</text>
        <dbReference type="Rhea" id="RHEA:59468"/>
        <dbReference type="ChEBI" id="CHEBI:15377"/>
        <dbReference type="ChEBI" id="CHEBI:29985"/>
        <dbReference type="ChEBI" id="CHEBI:90779"/>
        <dbReference type="ChEBI" id="CHEBI:143103"/>
        <dbReference type="EC" id="3.4.19.13"/>
    </reaction>
</comment>
<feature type="binding site" evidence="10">
    <location>
        <position position="107"/>
    </location>
    <ligand>
        <name>L-glutamate</name>
        <dbReference type="ChEBI" id="CHEBI:29985"/>
    </ligand>
</feature>
<name>A0A1H1KIK3_9BURK</name>
<dbReference type="InterPro" id="IPR055262">
    <property type="entry name" value="GGT_CS"/>
</dbReference>
<dbReference type="GO" id="GO:0006751">
    <property type="term" value="P:glutathione catabolic process"/>
    <property type="evidence" value="ECO:0007669"/>
    <property type="project" value="UniProtKB-UniRule"/>
</dbReference>
<dbReference type="RefSeq" id="WP_090812617.1">
    <property type="nucleotide sequence ID" value="NZ_FNKX01000004.1"/>
</dbReference>
<dbReference type="Gene3D" id="1.10.246.130">
    <property type="match status" value="1"/>
</dbReference>
<keyword evidence="12" id="KW-0732">Signal</keyword>
<evidence type="ECO:0000256" key="4">
    <source>
        <dbReference type="ARBA" id="ARBA00022679"/>
    </source>
</evidence>
<evidence type="ECO:0000256" key="9">
    <source>
        <dbReference type="PIRSR" id="PIRSR600101-1"/>
    </source>
</evidence>
<keyword evidence="14" id="KW-1185">Reference proteome</keyword>